<gene>
    <name evidence="1" type="ORF">N47_E46940</name>
</gene>
<reference evidence="1" key="1">
    <citation type="journal article" date="2011" name="Environ. Microbiol.">
        <title>Genomic insights into the metabolic potential of the polycyclic aromatic hydrocarbon degrading sulfate-reducing Deltaproteobacterium N47.</title>
        <authorList>
            <person name="Bergmann F."/>
            <person name="Selesi D."/>
            <person name="Weinmaier T."/>
            <person name="Tischler P."/>
            <person name="Rattei T."/>
            <person name="Meckenstock R.U."/>
        </authorList>
    </citation>
    <scope>NUCLEOTIDE SEQUENCE</scope>
</reference>
<organism evidence="1">
    <name type="scientific">uncultured Desulfobacterium sp</name>
    <dbReference type="NCBI Taxonomy" id="201089"/>
    <lineage>
        <taxon>Bacteria</taxon>
        <taxon>Pseudomonadati</taxon>
        <taxon>Thermodesulfobacteriota</taxon>
        <taxon>Desulfobacteria</taxon>
        <taxon>Desulfobacterales</taxon>
        <taxon>Desulfobacteriaceae</taxon>
        <taxon>Desulfobacterium</taxon>
        <taxon>environmental samples</taxon>
    </lineage>
</organism>
<name>E1YM49_9BACT</name>
<proteinExistence type="predicted"/>
<dbReference type="AlphaFoldDB" id="E1YM49"/>
<evidence type="ECO:0000313" key="1">
    <source>
        <dbReference type="EMBL" id="CBX31182.1"/>
    </source>
</evidence>
<sequence length="94" mass="10800">MSFLCNFFIPVSLKYGKIQLRNKEQSQIIDNVIRGTLHGYKVDNVTIYGVERNVISYSFDKNLLGKENLGGQEYYRALSGEPTTKLVQKGNYFQ</sequence>
<dbReference type="EMBL" id="FR695877">
    <property type="protein sequence ID" value="CBX31182.1"/>
    <property type="molecule type" value="Genomic_DNA"/>
</dbReference>
<protein>
    <submittedName>
        <fullName evidence="1">Uncharacterized protein</fullName>
    </submittedName>
</protein>
<accession>E1YM49</accession>